<feature type="compositionally biased region" description="Low complexity" evidence="1">
    <location>
        <begin position="130"/>
        <end position="157"/>
    </location>
</feature>
<evidence type="ECO:0000313" key="4">
    <source>
        <dbReference type="EMBL" id="PSR83190.1"/>
    </source>
</evidence>
<dbReference type="Proteomes" id="UP000241462">
    <property type="component" value="Unassembled WGS sequence"/>
</dbReference>
<reference evidence="4 5" key="1">
    <citation type="journal article" date="2018" name="Mycol. Prog.">
        <title>Coniella lustricola, a new species from submerged detritus.</title>
        <authorList>
            <person name="Raudabaugh D.B."/>
            <person name="Iturriaga T."/>
            <person name="Carver A."/>
            <person name="Mondo S."/>
            <person name="Pangilinan J."/>
            <person name="Lipzen A."/>
            <person name="He G."/>
            <person name="Amirebrahimi M."/>
            <person name="Grigoriev I.V."/>
            <person name="Miller A.N."/>
        </authorList>
    </citation>
    <scope>NUCLEOTIDE SEQUENCE [LARGE SCALE GENOMIC DNA]</scope>
    <source>
        <strain evidence="4 5">B22-T-1</strain>
    </source>
</reference>
<evidence type="ECO:0000256" key="2">
    <source>
        <dbReference type="SAM" id="Phobius"/>
    </source>
</evidence>
<organism evidence="4 5">
    <name type="scientific">Coniella lustricola</name>
    <dbReference type="NCBI Taxonomy" id="2025994"/>
    <lineage>
        <taxon>Eukaryota</taxon>
        <taxon>Fungi</taxon>
        <taxon>Dikarya</taxon>
        <taxon>Ascomycota</taxon>
        <taxon>Pezizomycotina</taxon>
        <taxon>Sordariomycetes</taxon>
        <taxon>Sordariomycetidae</taxon>
        <taxon>Diaporthales</taxon>
        <taxon>Schizoparmaceae</taxon>
        <taxon>Coniella</taxon>
    </lineage>
</organism>
<evidence type="ECO:0000256" key="3">
    <source>
        <dbReference type="SAM" id="SignalP"/>
    </source>
</evidence>
<feature type="signal peptide" evidence="3">
    <location>
        <begin position="1"/>
        <end position="27"/>
    </location>
</feature>
<keyword evidence="5" id="KW-1185">Reference proteome</keyword>
<keyword evidence="2" id="KW-0812">Transmembrane</keyword>
<dbReference type="InParanoid" id="A0A2T3A5F0"/>
<proteinExistence type="predicted"/>
<feature type="transmembrane region" description="Helical" evidence="2">
    <location>
        <begin position="171"/>
        <end position="193"/>
    </location>
</feature>
<accession>A0A2T3A5F0</accession>
<keyword evidence="3" id="KW-0732">Signal</keyword>
<keyword evidence="2" id="KW-1133">Transmembrane helix</keyword>
<keyword evidence="2" id="KW-0472">Membrane</keyword>
<protein>
    <recommendedName>
        <fullName evidence="6">Extracellular membrane protein CFEM domain-containing protein</fullName>
    </recommendedName>
</protein>
<gene>
    <name evidence="4" type="ORF">BD289DRAFT_453947</name>
</gene>
<sequence>MRRRSTCNTASRALFLLSLCLVSPAAGHVDLDFSAYPDAAQDCLSQSAEASGCNGDDTIFTENDCLCSNTGNFVLATATCLGSDANDDDLSATQVWDLMEENCLHTETPLSVTLAQFQDATLDITETGPSDDANSIAATAAGSSSTASSTPAAQGQSKDGSKLAAGSMTEAIGLSFAILLTATVAVFFMYMLVKMLKLRRAAAASSRAQKDRDFSFHGSDSKLSMDAEGFVAASKSVAEPGTRNEKAAMRSSLVVVIPQQGNPVTTLPIQESVLKPPYGLPAYQEPAERSIDNRVSALTSIEPIPGDGNGPWCPSPLSSAPPGTAMEKNGPSPVRAAVRPLSMLLPQVSVSHVEGPSRSNTGFRQDAPLELAGDEAFDGASFEGYRGQQPNRDKRGTLNTRVQKWVNSINSMRSPI</sequence>
<dbReference type="AlphaFoldDB" id="A0A2T3A5F0"/>
<evidence type="ECO:0008006" key="6">
    <source>
        <dbReference type="Google" id="ProtNLM"/>
    </source>
</evidence>
<evidence type="ECO:0000313" key="5">
    <source>
        <dbReference type="Proteomes" id="UP000241462"/>
    </source>
</evidence>
<feature type="chain" id="PRO_5015486886" description="Extracellular membrane protein CFEM domain-containing protein" evidence="3">
    <location>
        <begin position="28"/>
        <end position="416"/>
    </location>
</feature>
<name>A0A2T3A5F0_9PEZI</name>
<dbReference type="STRING" id="2025994.A0A2T3A5F0"/>
<evidence type="ECO:0000256" key="1">
    <source>
        <dbReference type="SAM" id="MobiDB-lite"/>
    </source>
</evidence>
<dbReference type="OrthoDB" id="5311469at2759"/>
<feature type="region of interest" description="Disordered" evidence="1">
    <location>
        <begin position="128"/>
        <end position="161"/>
    </location>
</feature>
<dbReference type="EMBL" id="KZ678464">
    <property type="protein sequence ID" value="PSR83190.1"/>
    <property type="molecule type" value="Genomic_DNA"/>
</dbReference>